<comment type="cofactor">
    <cofactor evidence="8">
        <name>FMN</name>
        <dbReference type="ChEBI" id="CHEBI:58210"/>
    </cofactor>
    <text evidence="8">Binds 1 or 2 FMN covalently per subunit.</text>
</comment>
<comment type="similarity">
    <text evidence="1 8">Belongs to the FAD-dependent oxidoreductase 2 family. FRD/SDH subfamily.</text>
</comment>
<dbReference type="SUPFAM" id="SSF51905">
    <property type="entry name" value="FAD/NAD(P)-binding domain"/>
    <property type="match status" value="1"/>
</dbReference>
<keyword evidence="9" id="KW-0472">Membrane</keyword>
<evidence type="ECO:0000259" key="10">
    <source>
        <dbReference type="SMART" id="SM00900"/>
    </source>
</evidence>
<name>A8S802_9FIRM</name>
<comment type="caution">
    <text evidence="11">The sequence shown here is derived from an EMBL/GenBank/DDBJ whole genome shotgun (WGS) entry which is preliminary data.</text>
</comment>
<dbReference type="SUPFAM" id="SSF56425">
    <property type="entry name" value="Succinate dehydrogenase/fumarate reductase flavoprotein, catalytic domain"/>
    <property type="match status" value="1"/>
</dbReference>
<dbReference type="SMART" id="SM00900">
    <property type="entry name" value="FMN_bind"/>
    <property type="match status" value="1"/>
</dbReference>
<dbReference type="GO" id="GO:0033765">
    <property type="term" value="F:steroid dehydrogenase activity, acting on the CH-CH group of donors"/>
    <property type="evidence" value="ECO:0007669"/>
    <property type="project" value="UniProtKB-ARBA"/>
</dbReference>
<evidence type="ECO:0000256" key="8">
    <source>
        <dbReference type="RuleBase" id="RU366062"/>
    </source>
</evidence>
<dbReference type="EC" id="1.3.99.33" evidence="2 8"/>
<dbReference type="Gene3D" id="3.50.50.60">
    <property type="entry name" value="FAD/NAD(P)-binding domain"/>
    <property type="match status" value="2"/>
</dbReference>
<proteinExistence type="inferred from homology"/>
<dbReference type="EMBL" id="ABED02000018">
    <property type="protein sequence ID" value="EDP22596.1"/>
    <property type="molecule type" value="Genomic_DNA"/>
</dbReference>
<dbReference type="HOGENOM" id="CLU_011398_4_0_9"/>
<dbReference type="Pfam" id="PF04205">
    <property type="entry name" value="FMN_bind"/>
    <property type="match status" value="1"/>
</dbReference>
<comment type="catalytic activity">
    <reaction evidence="7 8">
        <text>dihydrourocanate + A = urocanate + AH2</text>
        <dbReference type="Rhea" id="RHEA:36059"/>
        <dbReference type="ChEBI" id="CHEBI:13193"/>
        <dbReference type="ChEBI" id="CHEBI:17499"/>
        <dbReference type="ChEBI" id="CHEBI:27247"/>
        <dbReference type="ChEBI" id="CHEBI:72991"/>
        <dbReference type="EC" id="1.3.99.33"/>
    </reaction>
</comment>
<feature type="domain" description="FMN-binding" evidence="10">
    <location>
        <begin position="66"/>
        <end position="140"/>
    </location>
</feature>
<dbReference type="InterPro" id="IPR010960">
    <property type="entry name" value="Flavocytochrome_c"/>
</dbReference>
<dbReference type="Gene3D" id="3.90.700.10">
    <property type="entry name" value="Succinate dehydrogenase/fumarate reductase flavoprotein, catalytic domain"/>
    <property type="match status" value="1"/>
</dbReference>
<evidence type="ECO:0000256" key="5">
    <source>
        <dbReference type="ARBA" id="ARBA00022827"/>
    </source>
</evidence>
<dbReference type="InterPro" id="IPR027477">
    <property type="entry name" value="Succ_DH/fumarate_Rdtase_cat_sf"/>
</dbReference>
<dbReference type="Proteomes" id="UP000005945">
    <property type="component" value="Unassembled WGS sequence"/>
</dbReference>
<dbReference type="InterPro" id="IPR050315">
    <property type="entry name" value="FAD-oxidoreductase_2"/>
</dbReference>
<dbReference type="GO" id="GO:0016020">
    <property type="term" value="C:membrane"/>
    <property type="evidence" value="ECO:0007669"/>
    <property type="project" value="InterPro"/>
</dbReference>
<feature type="transmembrane region" description="Helical" evidence="9">
    <location>
        <begin position="27"/>
        <end position="44"/>
    </location>
</feature>
<organism evidence="11 12">
    <name type="scientific">Faecalibacterium prausnitzii M21/2</name>
    <dbReference type="NCBI Taxonomy" id="411485"/>
    <lineage>
        <taxon>Bacteria</taxon>
        <taxon>Bacillati</taxon>
        <taxon>Bacillota</taxon>
        <taxon>Clostridia</taxon>
        <taxon>Eubacteriales</taxon>
        <taxon>Oscillospiraceae</taxon>
        <taxon>Faecalibacterium</taxon>
    </lineage>
</organism>
<reference evidence="11 12" key="2">
    <citation type="submission" date="2007-09" db="EMBL/GenBank/DDBJ databases">
        <authorList>
            <person name="Fulton L."/>
            <person name="Clifton S."/>
            <person name="Fulton B."/>
            <person name="Xu J."/>
            <person name="Minx P."/>
            <person name="Pepin K.H."/>
            <person name="Johnson M."/>
            <person name="Thiruvilangam P."/>
            <person name="Bhonagiri V."/>
            <person name="Nash W.E."/>
            <person name="Mardis E.R."/>
            <person name="Wilson R.K."/>
        </authorList>
    </citation>
    <scope>NUCLEOTIDE SEQUENCE [LARGE SCALE GENOMIC DNA]</scope>
    <source>
        <strain evidence="11 12">M21/2</strain>
    </source>
</reference>
<keyword evidence="4 8" id="KW-0285">Flavoprotein</keyword>
<evidence type="ECO:0000256" key="3">
    <source>
        <dbReference type="ARBA" id="ARBA00015872"/>
    </source>
</evidence>
<evidence type="ECO:0000256" key="4">
    <source>
        <dbReference type="ARBA" id="ARBA00022630"/>
    </source>
</evidence>
<dbReference type="GO" id="GO:0010181">
    <property type="term" value="F:FMN binding"/>
    <property type="evidence" value="ECO:0007669"/>
    <property type="project" value="InterPro"/>
</dbReference>
<keyword evidence="6 8" id="KW-0560">Oxidoreductase</keyword>
<comment type="cofactor">
    <cofactor evidence="8">
        <name>FAD</name>
        <dbReference type="ChEBI" id="CHEBI:57692"/>
    </cofactor>
    <text evidence="8">Binds 1 FAD per subunit.</text>
</comment>
<dbReference type="NCBIfam" id="TIGR01813">
    <property type="entry name" value="flavo_cyto_c"/>
    <property type="match status" value="1"/>
</dbReference>
<dbReference type="InterPro" id="IPR036188">
    <property type="entry name" value="FAD/NAD-bd_sf"/>
</dbReference>
<evidence type="ECO:0000256" key="9">
    <source>
        <dbReference type="SAM" id="Phobius"/>
    </source>
</evidence>
<dbReference type="FunFam" id="3.90.700.10:FF:000007">
    <property type="entry name" value="NADH-dependent fumarate reductase"/>
    <property type="match status" value="1"/>
</dbReference>
<gene>
    <name evidence="11" type="ORF">FAEPRAM212_00604</name>
</gene>
<evidence type="ECO:0000256" key="2">
    <source>
        <dbReference type="ARBA" id="ARBA00013137"/>
    </source>
</evidence>
<evidence type="ECO:0000313" key="11">
    <source>
        <dbReference type="EMBL" id="EDP22596.1"/>
    </source>
</evidence>
<dbReference type="InterPro" id="IPR003953">
    <property type="entry name" value="FAD-dep_OxRdtase_2_FAD-bd"/>
</dbReference>
<evidence type="ECO:0000256" key="6">
    <source>
        <dbReference type="ARBA" id="ARBA00023002"/>
    </source>
</evidence>
<dbReference type="Pfam" id="PF00890">
    <property type="entry name" value="FAD_binding_2"/>
    <property type="match status" value="2"/>
</dbReference>
<evidence type="ECO:0000313" key="12">
    <source>
        <dbReference type="Proteomes" id="UP000005945"/>
    </source>
</evidence>
<dbReference type="InterPro" id="IPR007329">
    <property type="entry name" value="FMN-bd"/>
</dbReference>
<dbReference type="PANTHER" id="PTHR43400">
    <property type="entry name" value="FUMARATE REDUCTASE"/>
    <property type="match status" value="1"/>
</dbReference>
<reference evidence="11 12" key="1">
    <citation type="submission" date="2007-09" db="EMBL/GenBank/DDBJ databases">
        <title>Draft genome sequence of Faecalibacterium prausnitzii M21/2.</title>
        <authorList>
            <person name="Sudarsanam P."/>
            <person name="Ley R."/>
            <person name="Guruge J."/>
            <person name="Turnbaugh P.J."/>
            <person name="Mahowald M."/>
            <person name="Liep D."/>
            <person name="Gordon J."/>
        </authorList>
    </citation>
    <scope>NUCLEOTIDE SEQUENCE [LARGE SCALE GENOMIC DNA]</scope>
    <source>
        <strain evidence="11 12">M21/2</strain>
    </source>
</reference>
<evidence type="ECO:0000256" key="1">
    <source>
        <dbReference type="ARBA" id="ARBA00008040"/>
    </source>
</evidence>
<keyword evidence="9" id="KW-1133">Transmembrane helix</keyword>
<dbReference type="Gene3D" id="3.90.1010.20">
    <property type="match status" value="1"/>
</dbReference>
<protein>
    <recommendedName>
        <fullName evidence="3 8">Urocanate reductase</fullName>
        <ecNumber evidence="2 8">1.3.99.33</ecNumber>
    </recommendedName>
</protein>
<keyword evidence="5 8" id="KW-0274">FAD</keyword>
<sequence length="655" mass="66980">MLIDIRTQATQNKKDETMKKNQIRKSVAALAMAAVVSVSLLGYGCGSKSASSTAGVSGEFTGTAKGMGGDVTVTLTLTDGKITGCTAEGKDETPGIGTMALEQLPGAIAESGSIAVDGVATATITSDAIKEAAAAALVAAGLNADDYKTEVKAEENKAEDSTIDADIAIVGAGGAGMTAAITAAAEGKSVVILESQPMVGGNSVRATGGMNAGKTVYQDENEFGESAGVEKTLKTAAEKYADNATITALAKTVSEQWAAYQADPKGYFDSVELMELDTMIGGKGINDPALVETLCSNSADAIDWLDEHGITLHSVSSFGGASVKRIHRPVDAEGKTLSVGSYMIPLLQENCDKAGVQTLLNTTATELLTDANGAVVGVKATGSTGETITVNAKAVVLTTGGFGANLDMVTEYKPELKGFMTTNAAGAQGQGIEMATAVGADTVDMDQIQIHPTVEANTAALITEGLRGDGAVLINAEGKRFIDEVGTRDVVSAAEIAQTGSYSWLVVDQAMVDASSVIQGYIKKGYTVTGQTYEELAKAMGVDEAAFAETMKTWNGYVAAKNDPDFGRTSFAKALDTAPYYAIKVTAGVHHTMGGLKINTNTEVLKADGSVIPGLFAAGEVTGGVHGANRLGGNAVADFTVFGRIAGAAASKYAA</sequence>
<accession>A8S802</accession>
<dbReference type="AlphaFoldDB" id="A8S802"/>
<keyword evidence="9" id="KW-0812">Transmembrane</keyword>
<evidence type="ECO:0000256" key="7">
    <source>
        <dbReference type="ARBA" id="ARBA00049922"/>
    </source>
</evidence>
<dbReference type="PANTHER" id="PTHR43400:SF7">
    <property type="entry name" value="FAD-DEPENDENT OXIDOREDUCTASE 2 FAD BINDING DOMAIN-CONTAINING PROTEIN"/>
    <property type="match status" value="1"/>
</dbReference>